<dbReference type="AlphaFoldDB" id="A0A844G4L0"/>
<feature type="domain" description="Alpha-D-phosphohexomutase alpha/beta/alpha" evidence="8">
    <location>
        <begin position="171"/>
        <end position="271"/>
    </location>
</feature>
<keyword evidence="3" id="KW-0597">Phosphoprotein</keyword>
<accession>A0A844G4L0</accession>
<evidence type="ECO:0000256" key="5">
    <source>
        <dbReference type="ARBA" id="ARBA00022842"/>
    </source>
</evidence>
<keyword evidence="5" id="KW-0460">Magnesium</keyword>
<dbReference type="GO" id="GO:0005975">
    <property type="term" value="P:carbohydrate metabolic process"/>
    <property type="evidence" value="ECO:0007669"/>
    <property type="project" value="InterPro"/>
</dbReference>
<feature type="domain" description="Alpha-D-phosphohexomutase alpha/beta/alpha" evidence="7">
    <location>
        <begin position="24"/>
        <end position="131"/>
    </location>
</feature>
<comment type="caution">
    <text evidence="10">The sequence shown here is derived from an EMBL/GenBank/DDBJ whole genome shotgun (WGS) entry which is preliminary data.</text>
</comment>
<evidence type="ECO:0000259" key="7">
    <source>
        <dbReference type="Pfam" id="PF02878"/>
    </source>
</evidence>
<evidence type="ECO:0000259" key="8">
    <source>
        <dbReference type="Pfam" id="PF02879"/>
    </source>
</evidence>
<gene>
    <name evidence="10" type="ORF">FYJ85_13600</name>
</gene>
<organism evidence="10 11">
    <name type="scientific">Victivallis lenta</name>
    <dbReference type="NCBI Taxonomy" id="2606640"/>
    <lineage>
        <taxon>Bacteria</taxon>
        <taxon>Pseudomonadati</taxon>
        <taxon>Lentisphaerota</taxon>
        <taxon>Lentisphaeria</taxon>
        <taxon>Victivallales</taxon>
        <taxon>Victivallaceae</taxon>
        <taxon>Victivallis</taxon>
    </lineage>
</organism>
<sequence>MLTGETICEESVIMQELNTRLLTLGASGMRGVVGTGLTPGAASDFASAFATFAGEGAVLVGSDPRTSSAMLKSAVSAALAGGGCEVVDGGILTAGLMHRLIPAGGYSGGILITGGHQAAGMNALIPLAADGSYFDHLRQRELFDLYLGKRFITVPAGRVRPARMLDAAELEEYWAFLERNLDLAAIRAAKLTLLADFCNGAGAAYAKRFASLLGVKLIALNDTPCGTIPREPEPRPRSGSPIRTIVGPLGAAAGVVFNSDLSRMGIVTDAGEPLSEEMSYPLVADYVLGKLPKGVRVVTNVCTTRTLDDVASGHGAILEKSRVGQAWVVDLARSTGAALAGEGSGGFTTSALRGFDGFLMAGLLLEAIAVRGPLGRQLEKLPRYEMVKQTIPSNSPHAYTMLRQMMHEFGDEAAVSETDGLRFDWPDGFLSLRLSSTEPILRLISESKSRELASDRAWKARLAWERL</sequence>
<dbReference type="PANTHER" id="PTHR43771:SF1">
    <property type="entry name" value="PHOSPHOMANNOMUTASE"/>
    <property type="match status" value="1"/>
</dbReference>
<dbReference type="SUPFAM" id="SSF53738">
    <property type="entry name" value="Phosphoglucomutase, first 3 domains"/>
    <property type="match status" value="3"/>
</dbReference>
<evidence type="ECO:0008006" key="12">
    <source>
        <dbReference type="Google" id="ProtNLM"/>
    </source>
</evidence>
<comment type="similarity">
    <text evidence="2">Belongs to the phosphohexose mutase family.</text>
</comment>
<dbReference type="InterPro" id="IPR016055">
    <property type="entry name" value="A-D-PHexomutase_a/b/a-I/II/III"/>
</dbReference>
<dbReference type="Pfam" id="PF02880">
    <property type="entry name" value="PGM_PMM_III"/>
    <property type="match status" value="1"/>
</dbReference>
<name>A0A844G4L0_9BACT</name>
<dbReference type="Pfam" id="PF02878">
    <property type="entry name" value="PGM_PMM_I"/>
    <property type="match status" value="1"/>
</dbReference>
<protein>
    <recommendedName>
        <fullName evidence="12">Phosphomannomutase</fullName>
    </recommendedName>
</protein>
<keyword evidence="4" id="KW-0479">Metal-binding</keyword>
<keyword evidence="11" id="KW-1185">Reference proteome</keyword>
<feature type="domain" description="Alpha-D-phosphohexomutase alpha/beta/alpha" evidence="9">
    <location>
        <begin position="282"/>
        <end position="380"/>
    </location>
</feature>
<dbReference type="Gene3D" id="3.30.310.50">
    <property type="entry name" value="Alpha-D-phosphohexomutase, C-terminal domain"/>
    <property type="match status" value="1"/>
</dbReference>
<dbReference type="Proteomes" id="UP000435649">
    <property type="component" value="Unassembled WGS sequence"/>
</dbReference>
<keyword evidence="6" id="KW-0413">Isomerase</keyword>
<evidence type="ECO:0000256" key="3">
    <source>
        <dbReference type="ARBA" id="ARBA00022553"/>
    </source>
</evidence>
<proteinExistence type="inferred from homology"/>
<comment type="cofactor">
    <cofactor evidence="1">
        <name>Mg(2+)</name>
        <dbReference type="ChEBI" id="CHEBI:18420"/>
    </cofactor>
</comment>
<reference evidence="10 11" key="1">
    <citation type="submission" date="2019-08" db="EMBL/GenBank/DDBJ databases">
        <title>In-depth cultivation of the pig gut microbiome towards novel bacterial diversity and tailored functional studies.</title>
        <authorList>
            <person name="Wylensek D."/>
            <person name="Hitch T.C.A."/>
            <person name="Clavel T."/>
        </authorList>
    </citation>
    <scope>NUCLEOTIDE SEQUENCE [LARGE SCALE GENOMIC DNA]</scope>
    <source>
        <strain evidence="10 11">BBE-744-WT-12</strain>
    </source>
</reference>
<evidence type="ECO:0000259" key="9">
    <source>
        <dbReference type="Pfam" id="PF02880"/>
    </source>
</evidence>
<dbReference type="PANTHER" id="PTHR43771">
    <property type="entry name" value="PHOSPHOMANNOMUTASE"/>
    <property type="match status" value="1"/>
</dbReference>
<dbReference type="Pfam" id="PF02879">
    <property type="entry name" value="PGM_PMM_II"/>
    <property type="match status" value="1"/>
</dbReference>
<evidence type="ECO:0000256" key="6">
    <source>
        <dbReference type="ARBA" id="ARBA00023235"/>
    </source>
</evidence>
<evidence type="ECO:0000256" key="1">
    <source>
        <dbReference type="ARBA" id="ARBA00001946"/>
    </source>
</evidence>
<evidence type="ECO:0000256" key="2">
    <source>
        <dbReference type="ARBA" id="ARBA00010231"/>
    </source>
</evidence>
<dbReference type="GO" id="GO:0016868">
    <property type="term" value="F:intramolecular phosphotransferase activity"/>
    <property type="evidence" value="ECO:0007669"/>
    <property type="project" value="InterPro"/>
</dbReference>
<dbReference type="InterPro" id="IPR036900">
    <property type="entry name" value="A-D-PHexomutase_C_sf"/>
</dbReference>
<dbReference type="SUPFAM" id="SSF55957">
    <property type="entry name" value="Phosphoglucomutase, C-terminal domain"/>
    <property type="match status" value="1"/>
</dbReference>
<dbReference type="InterPro" id="IPR005846">
    <property type="entry name" value="A-D-PHexomutase_a/b/a-III"/>
</dbReference>
<dbReference type="InterPro" id="IPR005845">
    <property type="entry name" value="A-D-PHexomutase_a/b/a-II"/>
</dbReference>
<evidence type="ECO:0000313" key="10">
    <source>
        <dbReference type="EMBL" id="MST98073.1"/>
    </source>
</evidence>
<dbReference type="Gene3D" id="3.40.120.10">
    <property type="entry name" value="Alpha-D-Glucose-1,6-Bisphosphate, subunit A, domain 3"/>
    <property type="match status" value="3"/>
</dbReference>
<evidence type="ECO:0000313" key="11">
    <source>
        <dbReference type="Proteomes" id="UP000435649"/>
    </source>
</evidence>
<dbReference type="EMBL" id="VUNS01000015">
    <property type="protein sequence ID" value="MST98073.1"/>
    <property type="molecule type" value="Genomic_DNA"/>
</dbReference>
<dbReference type="GO" id="GO:0046872">
    <property type="term" value="F:metal ion binding"/>
    <property type="evidence" value="ECO:0007669"/>
    <property type="project" value="UniProtKB-KW"/>
</dbReference>
<evidence type="ECO:0000256" key="4">
    <source>
        <dbReference type="ARBA" id="ARBA00022723"/>
    </source>
</evidence>
<dbReference type="InterPro" id="IPR005844">
    <property type="entry name" value="A-D-PHexomutase_a/b/a-I"/>
</dbReference>